<dbReference type="PANTHER" id="PTHR30587">
    <property type="entry name" value="FLAGELLAR BIOSYNTHETIC PROTEIN FLIP"/>
    <property type="match status" value="1"/>
</dbReference>
<dbReference type="PRINTS" id="PR00951">
    <property type="entry name" value="FLGBIOSNFLIP"/>
</dbReference>
<comment type="function">
    <text evidence="1 13">Plays a role in the flagellum-specific transport system.</text>
</comment>
<keyword evidence="4 13" id="KW-0813">Transport</keyword>
<keyword evidence="10 13" id="KW-0472">Membrane</keyword>
<evidence type="ECO:0000256" key="6">
    <source>
        <dbReference type="ARBA" id="ARBA00022692"/>
    </source>
</evidence>
<dbReference type="KEGG" id="hch:HCH_04067"/>
<dbReference type="NCBIfam" id="NF009438">
    <property type="entry name" value="PRK12797.1"/>
    <property type="match status" value="1"/>
</dbReference>
<dbReference type="PRINTS" id="PR01302">
    <property type="entry name" value="TYPE3IMPPROT"/>
</dbReference>
<dbReference type="AlphaFoldDB" id="Q2SEZ4"/>
<keyword evidence="9 13" id="KW-1133">Transmembrane helix</keyword>
<dbReference type="Proteomes" id="UP000000238">
    <property type="component" value="Chromosome"/>
</dbReference>
<keyword evidence="14" id="KW-0282">Flagellum</keyword>
<keyword evidence="5 13" id="KW-1003">Cell membrane</keyword>
<dbReference type="GO" id="GO:0044781">
    <property type="term" value="P:bacterial-type flagellum organization"/>
    <property type="evidence" value="ECO:0007669"/>
    <property type="project" value="UniProtKB-UniRule"/>
</dbReference>
<dbReference type="eggNOG" id="COG1338">
    <property type="taxonomic scope" value="Bacteria"/>
</dbReference>
<dbReference type="GO" id="GO:0009306">
    <property type="term" value="P:protein secretion"/>
    <property type="evidence" value="ECO:0007669"/>
    <property type="project" value="UniProtKB-UniRule"/>
</dbReference>
<evidence type="ECO:0000256" key="8">
    <source>
        <dbReference type="ARBA" id="ARBA00022927"/>
    </source>
</evidence>
<dbReference type="GO" id="GO:0005886">
    <property type="term" value="C:plasma membrane"/>
    <property type="evidence" value="ECO:0007669"/>
    <property type="project" value="UniProtKB-SubCell"/>
</dbReference>
<evidence type="ECO:0000313" key="15">
    <source>
        <dbReference type="Proteomes" id="UP000000238"/>
    </source>
</evidence>
<organism evidence="14 15">
    <name type="scientific">Hahella chejuensis (strain KCTC 2396)</name>
    <dbReference type="NCBI Taxonomy" id="349521"/>
    <lineage>
        <taxon>Bacteria</taxon>
        <taxon>Pseudomonadati</taxon>
        <taxon>Pseudomonadota</taxon>
        <taxon>Gammaproteobacteria</taxon>
        <taxon>Oceanospirillales</taxon>
        <taxon>Hahellaceae</taxon>
        <taxon>Hahella</taxon>
    </lineage>
</organism>
<dbReference type="Pfam" id="PF00813">
    <property type="entry name" value="FliP"/>
    <property type="match status" value="1"/>
</dbReference>
<evidence type="ECO:0000256" key="11">
    <source>
        <dbReference type="ARBA" id="ARBA00023143"/>
    </source>
</evidence>
<dbReference type="EMBL" id="CP000155">
    <property type="protein sequence ID" value="ABC30780.1"/>
    <property type="molecule type" value="Genomic_DNA"/>
</dbReference>
<evidence type="ECO:0000256" key="9">
    <source>
        <dbReference type="ARBA" id="ARBA00022989"/>
    </source>
</evidence>
<feature type="transmembrane region" description="Helical" evidence="13">
    <location>
        <begin position="43"/>
        <end position="73"/>
    </location>
</feature>
<keyword evidence="11" id="KW-0975">Bacterial flagellum</keyword>
<keyword evidence="8 13" id="KW-0653">Protein transport</keyword>
<evidence type="ECO:0000256" key="13">
    <source>
        <dbReference type="RuleBase" id="RU362069"/>
    </source>
</evidence>
<keyword evidence="14" id="KW-0969">Cilium</keyword>
<evidence type="ECO:0000256" key="3">
    <source>
        <dbReference type="ARBA" id="ARBA00021714"/>
    </source>
</evidence>
<keyword evidence="12 13" id="KW-1006">Bacterial flagellum protein export</keyword>
<evidence type="ECO:0000256" key="5">
    <source>
        <dbReference type="ARBA" id="ARBA00022475"/>
    </source>
</evidence>
<feature type="transmembrane region" description="Helical" evidence="13">
    <location>
        <begin position="222"/>
        <end position="242"/>
    </location>
</feature>
<keyword evidence="7 13" id="KW-1005">Bacterial flagellum biogenesis</keyword>
<dbReference type="NCBIfam" id="TIGR01103">
    <property type="entry name" value="fliP"/>
    <property type="match status" value="1"/>
</dbReference>
<dbReference type="STRING" id="349521.HCH_04067"/>
<dbReference type="InterPro" id="IPR005837">
    <property type="entry name" value="FliP"/>
</dbReference>
<name>Q2SEZ4_HAHCH</name>
<feature type="transmembrane region" description="Helical" evidence="13">
    <location>
        <begin position="85"/>
        <end position="104"/>
    </location>
</feature>
<evidence type="ECO:0000256" key="2">
    <source>
        <dbReference type="ARBA" id="ARBA00006257"/>
    </source>
</evidence>
<proteinExistence type="inferred from homology"/>
<dbReference type="InterPro" id="IPR005838">
    <property type="entry name" value="T3SS_IM_P"/>
</dbReference>
<dbReference type="PANTHER" id="PTHR30587:SF0">
    <property type="entry name" value="FLAGELLAR BIOSYNTHETIC PROTEIN FLIP"/>
    <property type="match status" value="1"/>
</dbReference>
<sequence length="243" mass="26233">MPLLGLLLFPSLSWADASTASFGVDLSGLDKSSPDEVASALQVLAVLTVLSLAPALLIALTSFTRIVIVLSMLRYAFGMQQTPPNTVIIALSLFLTLFTMAPVFNKIDQQAVQPYLAGELVFTEAVNAGLAPMREFMVRQTREKDLALAIEMAGEESPETLNDISNTSLITAFMLSELQTAFQIGFVIFLPFLLIDLVSASVLMSMGMIMVPPLTISLPVKILMFVLIEGWTLVAQALVGSFN</sequence>
<accession>Q2SEZ4</accession>
<evidence type="ECO:0000256" key="7">
    <source>
        <dbReference type="ARBA" id="ARBA00022795"/>
    </source>
</evidence>
<evidence type="ECO:0000256" key="1">
    <source>
        <dbReference type="ARBA" id="ARBA00003663"/>
    </source>
</evidence>
<evidence type="ECO:0000256" key="10">
    <source>
        <dbReference type="ARBA" id="ARBA00023136"/>
    </source>
</evidence>
<evidence type="ECO:0000256" key="4">
    <source>
        <dbReference type="ARBA" id="ARBA00022448"/>
    </source>
</evidence>
<protein>
    <recommendedName>
        <fullName evidence="3 13">Flagellar biosynthetic protein FliP</fullName>
    </recommendedName>
</protein>
<reference evidence="14 15" key="1">
    <citation type="journal article" date="2005" name="Nucleic Acids Res.">
        <title>Genomic blueprint of Hahella chejuensis, a marine microbe producing an algicidal agent.</title>
        <authorList>
            <person name="Jeong H."/>
            <person name="Yim J.H."/>
            <person name="Lee C."/>
            <person name="Choi S.-H."/>
            <person name="Park Y.K."/>
            <person name="Yoon S.H."/>
            <person name="Hur C.-G."/>
            <person name="Kang H.-Y."/>
            <person name="Kim D."/>
            <person name="Lee H.H."/>
            <person name="Park K.H."/>
            <person name="Park S.-H."/>
            <person name="Park H.-S."/>
            <person name="Lee H.K."/>
            <person name="Oh T.K."/>
            <person name="Kim J.F."/>
        </authorList>
    </citation>
    <scope>NUCLEOTIDE SEQUENCE [LARGE SCALE GENOMIC DNA]</scope>
    <source>
        <strain evidence="14 15">KCTC 2396</strain>
    </source>
</reference>
<feature type="transmembrane region" description="Helical" evidence="13">
    <location>
        <begin position="184"/>
        <end position="210"/>
    </location>
</feature>
<comment type="subcellular location">
    <subcellularLocation>
        <location evidence="13">Cell membrane</location>
        <topology evidence="13">Multi-pass membrane protein</topology>
    </subcellularLocation>
    <subcellularLocation>
        <location evidence="13">Bacterial flagellum basal body</location>
    </subcellularLocation>
</comment>
<keyword evidence="15" id="KW-1185">Reference proteome</keyword>
<evidence type="ECO:0000256" key="12">
    <source>
        <dbReference type="ARBA" id="ARBA00023225"/>
    </source>
</evidence>
<keyword evidence="6 13" id="KW-0812">Transmembrane</keyword>
<evidence type="ECO:0000313" key="14">
    <source>
        <dbReference type="EMBL" id="ABC30780.1"/>
    </source>
</evidence>
<dbReference type="GO" id="GO:0009425">
    <property type="term" value="C:bacterial-type flagellum basal body"/>
    <property type="evidence" value="ECO:0007669"/>
    <property type="project" value="UniProtKB-SubCell"/>
</dbReference>
<keyword evidence="14" id="KW-0966">Cell projection</keyword>
<dbReference type="HOGENOM" id="CLU_042028_0_1_6"/>
<comment type="similarity">
    <text evidence="2 13">Belongs to the FliP/MopC/SpaP family.</text>
</comment>
<gene>
    <name evidence="14" type="primary">fliP1</name>
    <name evidence="13" type="synonym">fliP</name>
    <name evidence="14" type="ordered locus">HCH_04067</name>
</gene>